<dbReference type="PANTHER" id="PTHR12069">
    <property type="entry name" value="DNA-DIRECTED RNA POLYMERASES III 80 KDA POLYPEPTIDE RNA POLYMERASE III SUBUNIT 5"/>
    <property type="match status" value="1"/>
</dbReference>
<dbReference type="GO" id="GO:0042797">
    <property type="term" value="P:tRNA transcription by RNA polymerase III"/>
    <property type="evidence" value="ECO:0007669"/>
    <property type="project" value="TreeGrafter"/>
</dbReference>
<protein>
    <submittedName>
        <fullName evidence="2">Piso0_004897 protein</fullName>
    </submittedName>
</protein>
<dbReference type="HOGENOM" id="CLU_072845_0_0_1"/>
<dbReference type="Proteomes" id="UP000005222">
    <property type="component" value="Chromosome M"/>
</dbReference>
<keyword evidence="3" id="KW-1185">Reference proteome</keyword>
<dbReference type="OMA" id="WMEPSKQ"/>
<feature type="compositionally biased region" description="Polar residues" evidence="1">
    <location>
        <begin position="187"/>
        <end position="205"/>
    </location>
</feature>
<dbReference type="InterPro" id="IPR006886">
    <property type="entry name" value="RNA_pol_III_Rpc5"/>
</dbReference>
<dbReference type="GO" id="GO:0005666">
    <property type="term" value="C:RNA polymerase III complex"/>
    <property type="evidence" value="ECO:0007669"/>
    <property type="project" value="TreeGrafter"/>
</dbReference>
<sequence length="267" mass="30041">MSDRNELFVEEEENLDSGIVSDDTGSFHEANEDLLDDDPIVESISLVMNQVPQPSTQSLHLIQYVGKPKTTTLDDQNISGSIKEESNCLELNVPLDTSRFYDETRAEEWEAQVTENSLRGVFDKTSGGLYAAHFVISNGTKKMVLVPVDSTTQIRSSFKYLDEIDMKKNNSTMSWMEPSKQSKMHILQTSGKNAQSNSSDGSTSHALGDTLKHVKKFEEEDWSALRIVEPNHADSEQVRREIANNGDDLILETETRMDEYLDTLINT</sequence>
<evidence type="ECO:0000313" key="3">
    <source>
        <dbReference type="Proteomes" id="UP000005222"/>
    </source>
</evidence>
<feature type="region of interest" description="Disordered" evidence="1">
    <location>
        <begin position="174"/>
        <end position="207"/>
    </location>
</feature>
<dbReference type="AlphaFoldDB" id="G8Y3P3"/>
<name>G8Y3P3_PICSO</name>
<dbReference type="Pfam" id="PF04801">
    <property type="entry name" value="RPC5"/>
    <property type="match status" value="1"/>
</dbReference>
<organism evidence="2 3">
    <name type="scientific">Pichia sorbitophila (strain ATCC MYA-4447 / BCRC 22081 / CBS 7064 / NBRC 10061 / NRRL Y-12695)</name>
    <name type="common">Hybrid yeast</name>
    <dbReference type="NCBI Taxonomy" id="559304"/>
    <lineage>
        <taxon>Eukaryota</taxon>
        <taxon>Fungi</taxon>
        <taxon>Dikarya</taxon>
        <taxon>Ascomycota</taxon>
        <taxon>Saccharomycotina</taxon>
        <taxon>Pichiomycetes</taxon>
        <taxon>Debaryomycetaceae</taxon>
        <taxon>Millerozyma</taxon>
    </lineage>
</organism>
<dbReference type="eggNOG" id="KOG2354">
    <property type="taxonomic scope" value="Eukaryota"/>
</dbReference>
<dbReference type="STRING" id="559304.G8Y3P3"/>
<evidence type="ECO:0000313" key="2">
    <source>
        <dbReference type="EMBL" id="CCE85311.1"/>
    </source>
</evidence>
<dbReference type="InParanoid" id="G8Y3P3"/>
<accession>G8Y3P3</accession>
<dbReference type="FunCoup" id="G8Y3P3">
    <property type="interactions" value="226"/>
</dbReference>
<proteinExistence type="predicted"/>
<dbReference type="EMBL" id="FO082047">
    <property type="protein sequence ID" value="CCE85311.1"/>
    <property type="molecule type" value="Genomic_DNA"/>
</dbReference>
<reference evidence="2 3" key="1">
    <citation type="journal article" date="2012" name="G3 (Bethesda)">
        <title>Pichia sorbitophila, an interspecies yeast hybrid reveals early steps of genome resolution following polyploidization.</title>
        <authorList>
            <person name="Leh Louis V."/>
            <person name="Despons L."/>
            <person name="Friedrich A."/>
            <person name="Martin T."/>
            <person name="Durrens P."/>
            <person name="Casaregola S."/>
            <person name="Neuveglise C."/>
            <person name="Fairhead C."/>
            <person name="Marck C."/>
            <person name="Cruz J.A."/>
            <person name="Straub M.L."/>
            <person name="Kugler V."/>
            <person name="Sacerdot C."/>
            <person name="Uzunov Z."/>
            <person name="Thierry A."/>
            <person name="Weiss S."/>
            <person name="Bleykasten C."/>
            <person name="De Montigny J."/>
            <person name="Jacques N."/>
            <person name="Jung P."/>
            <person name="Lemaire M."/>
            <person name="Mallet S."/>
            <person name="Morel G."/>
            <person name="Richard G.F."/>
            <person name="Sarkar A."/>
            <person name="Savel G."/>
            <person name="Schacherer J."/>
            <person name="Seret M.L."/>
            <person name="Talla E."/>
            <person name="Samson G."/>
            <person name="Jubin C."/>
            <person name="Poulain J."/>
            <person name="Vacherie B."/>
            <person name="Barbe V."/>
            <person name="Pelletier E."/>
            <person name="Sherman D.J."/>
            <person name="Westhof E."/>
            <person name="Weissenbach J."/>
            <person name="Baret P.V."/>
            <person name="Wincker P."/>
            <person name="Gaillardin C."/>
            <person name="Dujon B."/>
            <person name="Souciet J.L."/>
        </authorList>
    </citation>
    <scope>NUCLEOTIDE SEQUENCE [LARGE SCALE GENOMIC DNA]</scope>
    <source>
        <strain evidence="3">ATCC MYA-4447 / BCRC 22081 / CBS 7064 / NBRC 10061 / NRRL Y-12695</strain>
    </source>
</reference>
<gene>
    <name evidence="2" type="primary">Piso0_004897</name>
    <name evidence="2" type="ORF">GNLVRS01_PISO0M03356g</name>
</gene>
<dbReference type="PANTHER" id="PTHR12069:SF0">
    <property type="entry name" value="DNA-DIRECTED RNA POLYMERASE III SUBUNIT RPC5"/>
    <property type="match status" value="1"/>
</dbReference>
<dbReference type="OrthoDB" id="340681at2759"/>
<evidence type="ECO:0000256" key="1">
    <source>
        <dbReference type="SAM" id="MobiDB-lite"/>
    </source>
</evidence>